<dbReference type="PANTHER" id="PTHR30314">
    <property type="entry name" value="CELL DIVISION PROTEIN FTSZ-RELATED"/>
    <property type="match status" value="1"/>
</dbReference>
<keyword evidence="3" id="KW-0342">GTP-binding</keyword>
<dbReference type="PRINTS" id="PR00423">
    <property type="entry name" value="CELLDVISFTSZ"/>
</dbReference>
<feature type="domain" description="Tubulin/FtsZ GTPase" evidence="5">
    <location>
        <begin position="6"/>
        <end position="193"/>
    </location>
</feature>
<keyword evidence="2" id="KW-0547">Nucleotide-binding</keyword>
<evidence type="ECO:0000256" key="1">
    <source>
        <dbReference type="ARBA" id="ARBA00009690"/>
    </source>
</evidence>
<protein>
    <submittedName>
        <fullName evidence="7">Cell division protein FtsZ</fullName>
    </submittedName>
</protein>
<evidence type="ECO:0000259" key="6">
    <source>
        <dbReference type="SMART" id="SM00865"/>
    </source>
</evidence>
<dbReference type="InterPro" id="IPR000158">
    <property type="entry name" value="Cell_div_FtsZ"/>
</dbReference>
<dbReference type="InterPro" id="IPR024757">
    <property type="entry name" value="FtsZ_C"/>
</dbReference>
<evidence type="ECO:0000313" key="7">
    <source>
        <dbReference type="EMBL" id="XDU61228.1"/>
    </source>
</evidence>
<dbReference type="KEGG" id="lala:AB8B28_06060"/>
<dbReference type="GO" id="GO:0032153">
    <property type="term" value="C:cell division site"/>
    <property type="evidence" value="ECO:0007669"/>
    <property type="project" value="TreeGrafter"/>
</dbReference>
<dbReference type="GO" id="GO:0005525">
    <property type="term" value="F:GTP binding"/>
    <property type="evidence" value="ECO:0007669"/>
    <property type="project" value="UniProtKB-KW"/>
</dbReference>
<reference evidence="7" key="1">
    <citation type="submission" date="2024-07" db="EMBL/GenBank/DDBJ databases">
        <authorList>
            <person name="Li X.-J."/>
            <person name="Wang X."/>
        </authorList>
    </citation>
    <scope>NUCLEOTIDE SEQUENCE</scope>
    <source>
        <strain evidence="7">HSP-536</strain>
    </source>
</reference>
<keyword evidence="7" id="KW-0132">Cell division</keyword>
<dbReference type="InterPro" id="IPR018316">
    <property type="entry name" value="Tubulin/FtsZ_2-layer-sand-dom"/>
</dbReference>
<dbReference type="InterPro" id="IPR003008">
    <property type="entry name" value="Tubulin_FtsZ_GTPase"/>
</dbReference>
<gene>
    <name evidence="7" type="ORF">AB8B28_06060</name>
</gene>
<dbReference type="RefSeq" id="WP_369714680.1">
    <property type="nucleotide sequence ID" value="NZ_CP165647.1"/>
</dbReference>
<dbReference type="EMBL" id="CP165647">
    <property type="protein sequence ID" value="XDU61228.1"/>
    <property type="molecule type" value="Genomic_DNA"/>
</dbReference>
<dbReference type="AlphaFoldDB" id="A0AB39V1X7"/>
<dbReference type="GO" id="GO:0005737">
    <property type="term" value="C:cytoplasm"/>
    <property type="evidence" value="ECO:0007669"/>
    <property type="project" value="TreeGrafter"/>
</dbReference>
<proteinExistence type="inferred from homology"/>
<dbReference type="InterPro" id="IPR045061">
    <property type="entry name" value="FtsZ/CetZ"/>
</dbReference>
<evidence type="ECO:0000259" key="5">
    <source>
        <dbReference type="SMART" id="SM00864"/>
    </source>
</evidence>
<dbReference type="SUPFAM" id="SSF55307">
    <property type="entry name" value="Tubulin C-terminal domain-like"/>
    <property type="match status" value="1"/>
</dbReference>
<dbReference type="PANTHER" id="PTHR30314:SF3">
    <property type="entry name" value="MITOCHONDRIAL DIVISION PROTEIN FSZA"/>
    <property type="match status" value="1"/>
</dbReference>
<dbReference type="GO" id="GO:0051301">
    <property type="term" value="P:cell division"/>
    <property type="evidence" value="ECO:0007669"/>
    <property type="project" value="UniProtKB-KW"/>
</dbReference>
<dbReference type="Pfam" id="PF12327">
    <property type="entry name" value="FtsZ_C"/>
    <property type="match status" value="1"/>
</dbReference>
<organism evidence="7">
    <name type="scientific">Leptotrichia alba</name>
    <dbReference type="NCBI Taxonomy" id="3239304"/>
    <lineage>
        <taxon>Bacteria</taxon>
        <taxon>Fusobacteriati</taxon>
        <taxon>Fusobacteriota</taxon>
        <taxon>Fusobacteriia</taxon>
        <taxon>Fusobacteriales</taxon>
        <taxon>Leptotrichiaceae</taxon>
        <taxon>Leptotrichia</taxon>
    </lineage>
</organism>
<evidence type="ECO:0000256" key="4">
    <source>
        <dbReference type="SAM" id="Phobius"/>
    </source>
</evidence>
<evidence type="ECO:0000256" key="3">
    <source>
        <dbReference type="ARBA" id="ARBA00023134"/>
    </source>
</evidence>
<comment type="similarity">
    <text evidence="1">Belongs to the FtsZ family.</text>
</comment>
<dbReference type="Pfam" id="PF00091">
    <property type="entry name" value="Tubulin"/>
    <property type="match status" value="1"/>
</dbReference>
<dbReference type="InterPro" id="IPR008280">
    <property type="entry name" value="Tub_FtsZ_C"/>
</dbReference>
<feature type="domain" description="Tubulin/FtsZ 2-layer sandwich" evidence="6">
    <location>
        <begin position="195"/>
        <end position="303"/>
    </location>
</feature>
<dbReference type="CDD" id="cd02201">
    <property type="entry name" value="FtsZ_type1"/>
    <property type="match status" value="1"/>
</dbReference>
<keyword evidence="4" id="KW-1133">Transmembrane helix</keyword>
<name>A0AB39V1X7_9FUSO</name>
<dbReference type="Gene3D" id="3.40.50.1440">
    <property type="entry name" value="Tubulin/FtsZ, GTPase domain"/>
    <property type="match status" value="1"/>
</dbReference>
<dbReference type="InterPro" id="IPR036525">
    <property type="entry name" value="Tubulin/FtsZ_GTPase_sf"/>
</dbReference>
<keyword evidence="4" id="KW-0812">Transmembrane</keyword>
<keyword evidence="4" id="KW-0472">Membrane</keyword>
<dbReference type="GO" id="GO:0003924">
    <property type="term" value="F:GTPase activity"/>
    <property type="evidence" value="ECO:0007669"/>
    <property type="project" value="InterPro"/>
</dbReference>
<evidence type="ECO:0000256" key="2">
    <source>
        <dbReference type="ARBA" id="ARBA00022741"/>
    </source>
</evidence>
<sequence>MKERINIKVIGIGGMGINFVNFMIVSRVRNVEYITIDTDSKNSNMSRAEQKIFLDTGVPKCGRDLAERVAFQCERQFHNLLKGTNILFLISGIGGATGSGITPVILEIAKKLRIFTISIIARPFYLEGFEILKIANAGMKKIEKNTNSLIVIPNEKLYNHIDRKEPLEMAYKQVNILIKEGIEGIVNILTEVGFMNIDFLDIKSVLNNSKDVIIRVGEGTGDKAVDNIIEQLMKNNLFEGKLENAKKILISFTAGHSVSLSDIGIITEKISSIIKDKNPNLIWGVIFNPTYDGIEKIKTVIISSI</sequence>
<accession>A0AB39V1X7</accession>
<dbReference type="SUPFAM" id="SSF52490">
    <property type="entry name" value="Tubulin nucleotide-binding domain-like"/>
    <property type="match status" value="1"/>
</dbReference>
<dbReference type="SMART" id="SM00865">
    <property type="entry name" value="Tubulin_C"/>
    <property type="match status" value="1"/>
</dbReference>
<keyword evidence="7" id="KW-0131">Cell cycle</keyword>
<dbReference type="SMART" id="SM00864">
    <property type="entry name" value="Tubulin"/>
    <property type="match status" value="1"/>
</dbReference>
<feature type="transmembrane region" description="Helical" evidence="4">
    <location>
        <begin position="86"/>
        <end position="106"/>
    </location>
</feature>